<dbReference type="STRING" id="402384.HM131_15310"/>
<keyword evidence="3" id="KW-1185">Reference proteome</keyword>
<dbReference type="InterPro" id="IPR014957">
    <property type="entry name" value="IDEAL_dom"/>
</dbReference>
<organism evidence="2 3">
    <name type="scientific">Halobacillus mangrovi</name>
    <dbReference type="NCBI Taxonomy" id="402384"/>
    <lineage>
        <taxon>Bacteria</taxon>
        <taxon>Bacillati</taxon>
        <taxon>Bacillota</taxon>
        <taxon>Bacilli</taxon>
        <taxon>Bacillales</taxon>
        <taxon>Bacillaceae</taxon>
        <taxon>Halobacillus</taxon>
    </lineage>
</organism>
<evidence type="ECO:0000313" key="2">
    <source>
        <dbReference type="EMBL" id="ARI78135.1"/>
    </source>
</evidence>
<dbReference type="RefSeq" id="WP_085030595.1">
    <property type="nucleotide sequence ID" value="NZ_CP020772.1"/>
</dbReference>
<dbReference type="KEGG" id="hmn:HM131_15310"/>
<proteinExistence type="predicted"/>
<accession>A0A1W5ZXR4</accession>
<gene>
    <name evidence="2" type="ORF">HM131_15310</name>
</gene>
<dbReference type="Pfam" id="PF08858">
    <property type="entry name" value="IDEAL"/>
    <property type="match status" value="1"/>
</dbReference>
<sequence length="80" mass="9759">MRKQKMVYVIRRDPEYKGREITAKRELSFGIQLASRLLLDQLSFEFNKDRLDEEINEAIDNNDREAFERLSLQYQPYTWE</sequence>
<feature type="domain" description="IDEAL" evidence="1">
    <location>
        <begin position="38"/>
        <end position="74"/>
    </location>
</feature>
<dbReference type="AlphaFoldDB" id="A0A1W5ZXR4"/>
<dbReference type="OrthoDB" id="2691639at2"/>
<reference evidence="2 3" key="1">
    <citation type="submission" date="2017-04" db="EMBL/GenBank/DDBJ databases">
        <title>The whole genome sequencing and assembly of Halobacillus mangrovi strain.</title>
        <authorList>
            <person name="Lee S.-J."/>
            <person name="Park M.-K."/>
            <person name="Kim J.-Y."/>
            <person name="Lee Y.-J."/>
            <person name="Yi H."/>
            <person name="Bahn Y.-S."/>
            <person name="Kim J.F."/>
            <person name="Lee D.-W."/>
        </authorList>
    </citation>
    <scope>NUCLEOTIDE SEQUENCE [LARGE SCALE GENOMIC DNA]</scope>
    <source>
        <strain evidence="2 3">KTB 131</strain>
    </source>
</reference>
<dbReference type="EMBL" id="CP020772">
    <property type="protein sequence ID" value="ARI78135.1"/>
    <property type="molecule type" value="Genomic_DNA"/>
</dbReference>
<evidence type="ECO:0000313" key="3">
    <source>
        <dbReference type="Proteomes" id="UP000192527"/>
    </source>
</evidence>
<dbReference type="Gene3D" id="4.10.810.10">
    <property type="entry name" value="Virus Scaffolding Protein, Chain A"/>
    <property type="match status" value="1"/>
</dbReference>
<protein>
    <recommendedName>
        <fullName evidence="1">IDEAL domain-containing protein</fullName>
    </recommendedName>
</protein>
<dbReference type="InterPro" id="IPR027393">
    <property type="entry name" value="Virus_scaffolding_prot_C"/>
</dbReference>
<name>A0A1W5ZXR4_9BACI</name>
<evidence type="ECO:0000259" key="1">
    <source>
        <dbReference type="SMART" id="SM00914"/>
    </source>
</evidence>
<dbReference type="SMART" id="SM00914">
    <property type="entry name" value="IDEAL"/>
    <property type="match status" value="1"/>
</dbReference>
<dbReference type="Proteomes" id="UP000192527">
    <property type="component" value="Chromosome"/>
</dbReference>